<dbReference type="AlphaFoldDB" id="A0A163ECZ1"/>
<feature type="region of interest" description="Disordered" evidence="1">
    <location>
        <begin position="1"/>
        <end position="20"/>
    </location>
</feature>
<keyword evidence="4" id="KW-1185">Reference proteome</keyword>
<dbReference type="Pfam" id="PF02120">
    <property type="entry name" value="Flg_hook"/>
    <property type="match status" value="1"/>
</dbReference>
<feature type="compositionally biased region" description="Low complexity" evidence="1">
    <location>
        <begin position="212"/>
        <end position="231"/>
    </location>
</feature>
<dbReference type="InterPro" id="IPR038610">
    <property type="entry name" value="FliK-like_C_sf"/>
</dbReference>
<comment type="caution">
    <text evidence="3">The sequence shown here is derived from an EMBL/GenBank/DDBJ whole genome shotgun (WGS) entry which is preliminary data.</text>
</comment>
<dbReference type="EMBL" id="LWMH01000002">
    <property type="protein sequence ID" value="KZS43745.1"/>
    <property type="molecule type" value="Genomic_DNA"/>
</dbReference>
<dbReference type="STRING" id="59843.A3958_25770"/>
<feature type="domain" description="Flagellar hook-length control protein-like C-terminal" evidence="2">
    <location>
        <begin position="307"/>
        <end position="382"/>
    </location>
</feature>
<accession>A0A163ECZ1</accession>
<proteinExistence type="predicted"/>
<feature type="region of interest" description="Disordered" evidence="1">
    <location>
        <begin position="209"/>
        <end position="231"/>
    </location>
</feature>
<evidence type="ECO:0000256" key="1">
    <source>
        <dbReference type="SAM" id="MobiDB-lite"/>
    </source>
</evidence>
<feature type="compositionally biased region" description="Low complexity" evidence="1">
    <location>
        <begin position="388"/>
        <end position="401"/>
    </location>
</feature>
<dbReference type="InterPro" id="IPR021136">
    <property type="entry name" value="Flagellar_hook_control-like_C"/>
</dbReference>
<dbReference type="PANTHER" id="PTHR37533">
    <property type="entry name" value="FLAGELLAR HOOK-LENGTH CONTROL PROTEIN"/>
    <property type="match status" value="1"/>
</dbReference>
<reference evidence="3" key="1">
    <citation type="journal article" date="2016" name="Genome Announc.">
        <title>Draft genomes of two strains of Paenibacillus glucanolyticus with capability to degrade lignocellulose.</title>
        <authorList>
            <person name="Mathews S.L."/>
            <person name="Pawlak J."/>
            <person name="Grunden A.M."/>
        </authorList>
    </citation>
    <scope>NUCLEOTIDE SEQUENCE [LARGE SCALE GENOMIC DNA]</scope>
    <source>
        <strain evidence="3">SLM1</strain>
    </source>
</reference>
<protein>
    <submittedName>
        <fullName evidence="3">Flagellar hook-length control protein</fullName>
    </submittedName>
</protein>
<feature type="compositionally biased region" description="Low complexity" evidence="1">
    <location>
        <begin position="9"/>
        <end position="20"/>
    </location>
</feature>
<dbReference type="Gene3D" id="3.30.750.140">
    <property type="match status" value="1"/>
</dbReference>
<dbReference type="RefSeq" id="WP_063480024.1">
    <property type="nucleotide sequence ID" value="NZ_CP147845.1"/>
</dbReference>
<organism evidence="3 4">
    <name type="scientific">Paenibacillus glucanolyticus</name>
    <dbReference type="NCBI Taxonomy" id="59843"/>
    <lineage>
        <taxon>Bacteria</taxon>
        <taxon>Bacillati</taxon>
        <taxon>Bacillota</taxon>
        <taxon>Bacilli</taxon>
        <taxon>Bacillales</taxon>
        <taxon>Paenibacillaceae</taxon>
        <taxon>Paenibacillus</taxon>
    </lineage>
</organism>
<dbReference type="Proteomes" id="UP000076796">
    <property type="component" value="Unassembled WGS sequence"/>
</dbReference>
<dbReference type="CDD" id="cd17470">
    <property type="entry name" value="T3SS_Flik_C"/>
    <property type="match status" value="1"/>
</dbReference>
<evidence type="ECO:0000313" key="4">
    <source>
        <dbReference type="Proteomes" id="UP000076796"/>
    </source>
</evidence>
<keyword evidence="3" id="KW-0282">Flagellum</keyword>
<name>A0A163ECZ1_9BACL</name>
<sequence length="447" mass="47074">MTIMVQNMSTSVSSSSGSGKASAAGQAAAGVSFDSTLAYQMNSSGNSASTASTEVAAKLESLLANYSSETDESLEGLMELLQGLLQELDSMDQALNEDPSLLQELQNWLTQANQLLSGAASQAQGNTDGNEMSLLASSPDTIRFVVQDTISQLASMLSKSGKLDLNTEAAVKQLVQSFHSLLGQGTGTAESKANGNFNSILNQKQPDAILPNASTNTAGQSTSSQTTGSANANWASLTTKASSDGTGTEFVMTEGDSLLEQGPVTAGQLALRSGTQVAVKPAAPPVPVEHFSSEMTSFIINKMEIVKQTGFTEARISLNPEHLGQVDIKLTMQNGQLIAQFMTKSTDAKELIDQQMAQLRSALLAQGLQVEKIEVTQSSQPSTSNLYQDGRQPGSGQQQSQHRSKEKDGPSDDAVLAANLTEELNEWIAEHQAEVEGVQTGTFTAKA</sequence>
<evidence type="ECO:0000259" key="2">
    <source>
        <dbReference type="Pfam" id="PF02120"/>
    </source>
</evidence>
<dbReference type="InterPro" id="IPR052563">
    <property type="entry name" value="FliK"/>
</dbReference>
<dbReference type="GeneID" id="97554716"/>
<keyword evidence="3" id="KW-0969">Cilium</keyword>
<feature type="region of interest" description="Disordered" evidence="1">
    <location>
        <begin position="375"/>
        <end position="414"/>
    </location>
</feature>
<gene>
    <name evidence="3" type="ORF">AWU65_27035</name>
</gene>
<feature type="compositionally biased region" description="Polar residues" evidence="1">
    <location>
        <begin position="375"/>
        <end position="387"/>
    </location>
</feature>
<dbReference type="PANTHER" id="PTHR37533:SF2">
    <property type="entry name" value="FLAGELLAR HOOK-LENGTH CONTROL PROTEIN"/>
    <property type="match status" value="1"/>
</dbReference>
<dbReference type="OrthoDB" id="2380967at2"/>
<keyword evidence="3" id="KW-0966">Cell projection</keyword>
<evidence type="ECO:0000313" key="3">
    <source>
        <dbReference type="EMBL" id="KZS43745.1"/>
    </source>
</evidence>